<dbReference type="PROSITE" id="PS51485">
    <property type="entry name" value="PHYTOCYANIN"/>
    <property type="match status" value="1"/>
</dbReference>
<keyword evidence="6" id="KW-0812">Transmembrane</keyword>
<comment type="similarity">
    <text evidence="4">Belongs to the early nodulin-like (ENODL) family.</text>
</comment>
<name>A0A9D5GV90_PEA</name>
<feature type="transmembrane region" description="Helical" evidence="6">
    <location>
        <begin position="159"/>
        <end position="181"/>
    </location>
</feature>
<dbReference type="InterPro" id="IPR008972">
    <property type="entry name" value="Cupredoxin"/>
</dbReference>
<evidence type="ECO:0000313" key="9">
    <source>
        <dbReference type="Proteomes" id="UP001058974"/>
    </source>
</evidence>
<feature type="non-terminal residue" evidence="8">
    <location>
        <position position="1"/>
    </location>
</feature>
<dbReference type="Pfam" id="PF02298">
    <property type="entry name" value="Cu_bind_like"/>
    <property type="match status" value="1"/>
</dbReference>
<feature type="transmembrane region" description="Helical" evidence="6">
    <location>
        <begin position="16"/>
        <end position="35"/>
    </location>
</feature>
<keyword evidence="9" id="KW-1185">Reference proteome</keyword>
<dbReference type="Gene3D" id="2.60.40.420">
    <property type="entry name" value="Cupredoxins - blue copper proteins"/>
    <property type="match status" value="1"/>
</dbReference>
<keyword evidence="2" id="KW-1015">Disulfide bond</keyword>
<evidence type="ECO:0000256" key="1">
    <source>
        <dbReference type="ARBA" id="ARBA00022729"/>
    </source>
</evidence>
<keyword evidence="6" id="KW-0472">Membrane</keyword>
<evidence type="ECO:0000256" key="4">
    <source>
        <dbReference type="ARBA" id="ARBA00035011"/>
    </source>
</evidence>
<evidence type="ECO:0000259" key="7">
    <source>
        <dbReference type="PROSITE" id="PS51485"/>
    </source>
</evidence>
<protein>
    <recommendedName>
        <fullName evidence="7">Phytocyanin domain-containing protein</fullName>
    </recommendedName>
</protein>
<dbReference type="InterPro" id="IPR003245">
    <property type="entry name" value="Phytocyanin_dom"/>
</dbReference>
<dbReference type="FunFam" id="2.60.40.420:FF:000018">
    <property type="entry name" value="Lamin-like protein"/>
    <property type="match status" value="1"/>
</dbReference>
<keyword evidence="6" id="KW-1133">Transmembrane helix</keyword>
<dbReference type="PANTHER" id="PTHR33021">
    <property type="entry name" value="BLUE COPPER PROTEIN"/>
    <property type="match status" value="1"/>
</dbReference>
<keyword evidence="3" id="KW-0325">Glycoprotein</keyword>
<accession>A0A9D5GV90</accession>
<organism evidence="8 9">
    <name type="scientific">Pisum sativum</name>
    <name type="common">Garden pea</name>
    <name type="synonym">Lathyrus oleraceus</name>
    <dbReference type="NCBI Taxonomy" id="3888"/>
    <lineage>
        <taxon>Eukaryota</taxon>
        <taxon>Viridiplantae</taxon>
        <taxon>Streptophyta</taxon>
        <taxon>Embryophyta</taxon>
        <taxon>Tracheophyta</taxon>
        <taxon>Spermatophyta</taxon>
        <taxon>Magnoliopsida</taxon>
        <taxon>eudicotyledons</taxon>
        <taxon>Gunneridae</taxon>
        <taxon>Pentapetalae</taxon>
        <taxon>rosids</taxon>
        <taxon>fabids</taxon>
        <taxon>Fabales</taxon>
        <taxon>Fabaceae</taxon>
        <taxon>Papilionoideae</taxon>
        <taxon>50 kb inversion clade</taxon>
        <taxon>NPAAA clade</taxon>
        <taxon>Hologalegina</taxon>
        <taxon>IRL clade</taxon>
        <taxon>Fabeae</taxon>
        <taxon>Lathyrus</taxon>
    </lineage>
</organism>
<dbReference type="PANTHER" id="PTHR33021:SF385">
    <property type="entry name" value="PHYTOCYANIN DOMAIN-CONTAINING PROTEIN"/>
    <property type="match status" value="1"/>
</dbReference>
<feature type="domain" description="Phytocyanin" evidence="7">
    <location>
        <begin position="37"/>
        <end position="136"/>
    </location>
</feature>
<dbReference type="AlphaFoldDB" id="A0A9D5GV90"/>
<keyword evidence="1" id="KW-0732">Signal</keyword>
<dbReference type="Proteomes" id="UP001058974">
    <property type="component" value="Chromosome 1"/>
</dbReference>
<sequence length="182" mass="20618">FVWKKLRERVMENSKVILMVILGMLSLCPMVVMGNPKLHKVGGSKGWNEETNYTQWSSQQHVYVGDWLIFVFDKRYYNVLEVNKTSYENCIDTDFIKNVTRGGRDVVQLIETKTYYFISSGGYCFHGMKVAVNVEEHQTSAPSPSLLDMKSGGDFISPSLYTCFGIIVVNVVYASLVSMGIL</sequence>
<dbReference type="EMBL" id="JAMSHJ010000001">
    <property type="protein sequence ID" value="KAI5442906.1"/>
    <property type="molecule type" value="Genomic_DNA"/>
</dbReference>
<evidence type="ECO:0000256" key="6">
    <source>
        <dbReference type="SAM" id="Phobius"/>
    </source>
</evidence>
<dbReference type="SUPFAM" id="SSF49503">
    <property type="entry name" value="Cupredoxins"/>
    <property type="match status" value="1"/>
</dbReference>
<evidence type="ECO:0000313" key="8">
    <source>
        <dbReference type="EMBL" id="KAI5442906.1"/>
    </source>
</evidence>
<dbReference type="InterPro" id="IPR039391">
    <property type="entry name" value="Phytocyanin-like"/>
</dbReference>
<gene>
    <name evidence="8" type="ORF">KIW84_011803</name>
</gene>
<evidence type="ECO:0000256" key="3">
    <source>
        <dbReference type="ARBA" id="ARBA00023180"/>
    </source>
</evidence>
<dbReference type="GO" id="GO:0005886">
    <property type="term" value="C:plasma membrane"/>
    <property type="evidence" value="ECO:0007669"/>
    <property type="project" value="TreeGrafter"/>
</dbReference>
<evidence type="ECO:0000256" key="2">
    <source>
        <dbReference type="ARBA" id="ARBA00023157"/>
    </source>
</evidence>
<comment type="function">
    <text evidence="5">May act as a carbohydrate transporter.</text>
</comment>
<dbReference type="Gramene" id="Psat01G0180300-T1">
    <property type="protein sequence ID" value="KAI5442906.1"/>
    <property type="gene ID" value="KIW84_011803"/>
</dbReference>
<dbReference type="GO" id="GO:0009055">
    <property type="term" value="F:electron transfer activity"/>
    <property type="evidence" value="ECO:0007669"/>
    <property type="project" value="InterPro"/>
</dbReference>
<reference evidence="8 9" key="1">
    <citation type="journal article" date="2022" name="Nat. Genet.">
        <title>Improved pea reference genome and pan-genome highlight genomic features and evolutionary characteristics.</title>
        <authorList>
            <person name="Yang T."/>
            <person name="Liu R."/>
            <person name="Luo Y."/>
            <person name="Hu S."/>
            <person name="Wang D."/>
            <person name="Wang C."/>
            <person name="Pandey M.K."/>
            <person name="Ge S."/>
            <person name="Xu Q."/>
            <person name="Li N."/>
            <person name="Li G."/>
            <person name="Huang Y."/>
            <person name="Saxena R.K."/>
            <person name="Ji Y."/>
            <person name="Li M."/>
            <person name="Yan X."/>
            <person name="He Y."/>
            <person name="Liu Y."/>
            <person name="Wang X."/>
            <person name="Xiang C."/>
            <person name="Varshney R.K."/>
            <person name="Ding H."/>
            <person name="Gao S."/>
            <person name="Zong X."/>
        </authorList>
    </citation>
    <scope>NUCLEOTIDE SEQUENCE [LARGE SCALE GENOMIC DNA]</scope>
    <source>
        <strain evidence="8 9">cv. Zhongwan 6</strain>
    </source>
</reference>
<evidence type="ECO:0000256" key="5">
    <source>
        <dbReference type="ARBA" id="ARBA00037626"/>
    </source>
</evidence>
<comment type="caution">
    <text evidence="8">The sequence shown here is derived from an EMBL/GenBank/DDBJ whole genome shotgun (WGS) entry which is preliminary data.</text>
</comment>
<proteinExistence type="inferred from homology"/>